<dbReference type="AlphaFoldDB" id="A0AAU9KLT9"/>
<feature type="region of interest" description="Disordered" evidence="1">
    <location>
        <begin position="37"/>
        <end position="63"/>
    </location>
</feature>
<dbReference type="Proteomes" id="UP001158986">
    <property type="component" value="Unassembled WGS sequence"/>
</dbReference>
<evidence type="ECO:0000256" key="1">
    <source>
        <dbReference type="SAM" id="MobiDB-lite"/>
    </source>
</evidence>
<accession>A0AAU9KLT9</accession>
<gene>
    <name evidence="3" type="ORF">PBS001_LOCUS920</name>
    <name evidence="2" type="ORF">PBS003_LOCUS1109</name>
</gene>
<feature type="compositionally biased region" description="Low complexity" evidence="1">
    <location>
        <begin position="50"/>
        <end position="60"/>
    </location>
</feature>
<keyword evidence="4" id="KW-1185">Reference proteome</keyword>
<dbReference type="EMBL" id="CAKLCB010000056">
    <property type="protein sequence ID" value="CAH0514153.1"/>
    <property type="molecule type" value="Genomic_DNA"/>
</dbReference>
<evidence type="ECO:0000313" key="5">
    <source>
        <dbReference type="Proteomes" id="UP001160483"/>
    </source>
</evidence>
<evidence type="ECO:0000313" key="3">
    <source>
        <dbReference type="EMBL" id="CAH0514153.1"/>
    </source>
</evidence>
<comment type="caution">
    <text evidence="2">The sequence shown here is derived from an EMBL/GenBank/DDBJ whole genome shotgun (WGS) entry which is preliminary data.</text>
</comment>
<protein>
    <submittedName>
        <fullName evidence="2">Uncharacterized protein</fullName>
    </submittedName>
</protein>
<feature type="region of interest" description="Disordered" evidence="1">
    <location>
        <begin position="128"/>
        <end position="151"/>
    </location>
</feature>
<dbReference type="Proteomes" id="UP001160483">
    <property type="component" value="Unassembled WGS sequence"/>
</dbReference>
<feature type="compositionally biased region" description="Acidic residues" evidence="1">
    <location>
        <begin position="142"/>
        <end position="151"/>
    </location>
</feature>
<organism evidence="2 5">
    <name type="scientific">Peronospora belbahrii</name>
    <dbReference type="NCBI Taxonomy" id="622444"/>
    <lineage>
        <taxon>Eukaryota</taxon>
        <taxon>Sar</taxon>
        <taxon>Stramenopiles</taxon>
        <taxon>Oomycota</taxon>
        <taxon>Peronosporomycetes</taxon>
        <taxon>Peronosporales</taxon>
        <taxon>Peronosporaceae</taxon>
        <taxon>Peronospora</taxon>
    </lineage>
</organism>
<name>A0AAU9KLT9_9STRA</name>
<evidence type="ECO:0000313" key="4">
    <source>
        <dbReference type="Proteomes" id="UP001158986"/>
    </source>
</evidence>
<evidence type="ECO:0000313" key="2">
    <source>
        <dbReference type="EMBL" id="CAH0474248.1"/>
    </source>
</evidence>
<reference evidence="2 4" key="1">
    <citation type="submission" date="2021-11" db="EMBL/GenBank/DDBJ databases">
        <authorList>
            <person name="Islam A."/>
            <person name="Islam S."/>
            <person name="Flora M.S."/>
            <person name="Rahman M."/>
            <person name="Ziaur R.M."/>
            <person name="Epstein J.H."/>
            <person name="Hassan M."/>
            <person name="Klassen M."/>
            <person name="Woodard K."/>
            <person name="Webb A."/>
            <person name="Webby R.J."/>
            <person name="El Zowalaty M.E."/>
        </authorList>
    </citation>
    <scope>NUCLEOTIDE SEQUENCE</scope>
    <source>
        <strain evidence="3">Pbs1</strain>
        <strain evidence="2">Pbs3</strain>
    </source>
</reference>
<sequence>MIATSFHSQSESRLNTFLQKFHRSSTLLKPFFGHETTSGNNITPHGPCSTTTTTTATTTTSQSRFRRASKSVQKAFVLPATTKPVCKSAETLTPSRKRDRLRYYLAHRRENNKTNQAVPYLWPTILSTDQEESSPTDKEETSPTDETEDGDDVYMVDWQSDSDSDLDDELRLEQDTMVLPVSIPEVYRRQDWAGGAIVAGARVLFTYDGFKRQQTMLHKLQSVPEGNQLTMPLGLHHEHIVIGAF</sequence>
<proteinExistence type="predicted"/>
<dbReference type="EMBL" id="CAKKTJ010000100">
    <property type="protein sequence ID" value="CAH0474248.1"/>
    <property type="molecule type" value="Genomic_DNA"/>
</dbReference>